<reference evidence="4" key="1">
    <citation type="journal article" date="2017" name="bioRxiv">
        <title>Comparative analysis of the genomes of Stylophora pistillata and Acropora digitifera provides evidence for extensive differences between species of corals.</title>
        <authorList>
            <person name="Voolstra C.R."/>
            <person name="Li Y."/>
            <person name="Liew Y.J."/>
            <person name="Baumgarten S."/>
            <person name="Zoccola D."/>
            <person name="Flot J.-F."/>
            <person name="Tambutte S."/>
            <person name="Allemand D."/>
            <person name="Aranda M."/>
        </authorList>
    </citation>
    <scope>NUCLEOTIDE SEQUENCE [LARGE SCALE GENOMIC DNA]</scope>
</reference>
<keyword evidence="1" id="KW-0802">TPR repeat</keyword>
<dbReference type="PROSITE" id="PS50005">
    <property type="entry name" value="TPR"/>
    <property type="match status" value="3"/>
</dbReference>
<dbReference type="EMBL" id="LSMT01000817">
    <property type="protein sequence ID" value="PFX14223.1"/>
    <property type="molecule type" value="Genomic_DNA"/>
</dbReference>
<dbReference type="Proteomes" id="UP000225706">
    <property type="component" value="Unassembled WGS sequence"/>
</dbReference>
<evidence type="ECO:0000313" key="4">
    <source>
        <dbReference type="Proteomes" id="UP000225706"/>
    </source>
</evidence>
<feature type="repeat" description="TPR" evidence="1">
    <location>
        <begin position="50"/>
        <end position="83"/>
    </location>
</feature>
<gene>
    <name evidence="3" type="primary">Gpsm1</name>
    <name evidence="3" type="ORF">AWC38_SpisGene21634</name>
</gene>
<accession>A0A2B4RBP3</accession>
<dbReference type="Pfam" id="PF12770">
    <property type="entry name" value="CHAT"/>
    <property type="match status" value="2"/>
</dbReference>
<dbReference type="Pfam" id="PF13181">
    <property type="entry name" value="TPR_8"/>
    <property type="match status" value="1"/>
</dbReference>
<evidence type="ECO:0000256" key="1">
    <source>
        <dbReference type="PROSITE-ProRule" id="PRU00339"/>
    </source>
</evidence>
<organism evidence="3 4">
    <name type="scientific">Stylophora pistillata</name>
    <name type="common">Smooth cauliflower coral</name>
    <dbReference type="NCBI Taxonomy" id="50429"/>
    <lineage>
        <taxon>Eukaryota</taxon>
        <taxon>Metazoa</taxon>
        <taxon>Cnidaria</taxon>
        <taxon>Anthozoa</taxon>
        <taxon>Hexacorallia</taxon>
        <taxon>Scleractinia</taxon>
        <taxon>Astrocoeniina</taxon>
        <taxon>Pocilloporidae</taxon>
        <taxon>Stylophora</taxon>
    </lineage>
</organism>
<dbReference type="InterPro" id="IPR011990">
    <property type="entry name" value="TPR-like_helical_dom_sf"/>
</dbReference>
<dbReference type="InterPro" id="IPR019734">
    <property type="entry name" value="TPR_rpt"/>
</dbReference>
<dbReference type="AlphaFoldDB" id="A0A2B4RBP3"/>
<feature type="repeat" description="TPR" evidence="1">
    <location>
        <begin position="10"/>
        <end position="43"/>
    </location>
</feature>
<evidence type="ECO:0000259" key="2">
    <source>
        <dbReference type="Pfam" id="PF12770"/>
    </source>
</evidence>
<feature type="repeat" description="TPR" evidence="1">
    <location>
        <begin position="172"/>
        <end position="205"/>
    </location>
</feature>
<dbReference type="STRING" id="50429.A0A2B4RBP3"/>
<dbReference type="SUPFAM" id="SSF48452">
    <property type="entry name" value="TPR-like"/>
    <property type="match status" value="2"/>
</dbReference>
<keyword evidence="4" id="KW-1185">Reference proteome</keyword>
<feature type="domain" description="CHAT" evidence="2">
    <location>
        <begin position="430"/>
        <end position="558"/>
    </location>
</feature>
<sequence length="650" mass="71833">MEIGDRNGEGAIYANLGAMFSSLGEYQKAKEYQEKALAIVIEIGNRNREGAIYGNLGGVFSSVGEYQKAIQYQKKALAIAIEICDRKGEAARHLNLGGVYNTLRKSRQAKEHLDKAVGVSIAIGDKELEAMASAGLAAVSASVNDNQKAKEHCAKVFIISRECAKLKRNSEAQLYLSLGDAYLSLGEYGKAADYLKKACSISSQIGHKMNEFRSLLSITQLKISQSKAVEAKEYLLECIGKYEQIRSFVKGNSDFEMSLLEVYDTFPYQLLTDFLCRAGKYRDALYVEELAQARVLSEIMADKYSAKSHMSADPQSWFGIENILKRESNCVFLYISYKRWQVLLWVLKANGDICYRETDEVKVNTLDAEQVCDVEGVFKKSATCFGVLPAANCEDRSLDDCVTTSLHEESRANLRGDEAKVTGRIHHLCYEWIIAPVAKLLTEPEIIIVPDRFSYRVPFAALRDKPAGKYSSEIHRIRIVPSLTTLRLIQECPSDYHGQSNALVVGDPTVGEVSCDGKVVNITPLSYASEEAEMVSGLMCVQPLIGRCATKQAVLEAIPLEFKCKRNLVVLSCCHSGRGLVKKEGVIGIARAFLASGARSVLVASWAIEGEATAKLMEHFYKHLVRGESTSGSLHQAVQWLRSNGFPEPS</sequence>
<feature type="domain" description="CHAT" evidence="2">
    <location>
        <begin position="567"/>
        <end position="644"/>
    </location>
</feature>
<proteinExistence type="predicted"/>
<comment type="caution">
    <text evidence="3">The sequence shown here is derived from an EMBL/GenBank/DDBJ whole genome shotgun (WGS) entry which is preliminary data.</text>
</comment>
<dbReference type="PANTHER" id="PTHR10098:SF108">
    <property type="entry name" value="TETRATRICOPEPTIDE REPEAT PROTEIN 28"/>
    <property type="match status" value="1"/>
</dbReference>
<dbReference type="OrthoDB" id="9991317at2759"/>
<dbReference type="PANTHER" id="PTHR10098">
    <property type="entry name" value="RAPSYN-RELATED"/>
    <property type="match status" value="1"/>
</dbReference>
<dbReference type="Gene3D" id="1.25.40.10">
    <property type="entry name" value="Tetratricopeptide repeat domain"/>
    <property type="match status" value="2"/>
</dbReference>
<evidence type="ECO:0000313" key="3">
    <source>
        <dbReference type="EMBL" id="PFX14223.1"/>
    </source>
</evidence>
<name>A0A2B4RBP3_STYPI</name>
<dbReference type="Pfam" id="PF13424">
    <property type="entry name" value="TPR_12"/>
    <property type="match status" value="1"/>
</dbReference>
<protein>
    <submittedName>
        <fullName evidence="3">G-protein-signaling modulator 1</fullName>
    </submittedName>
</protein>
<dbReference type="SMART" id="SM00028">
    <property type="entry name" value="TPR"/>
    <property type="match status" value="5"/>
</dbReference>
<dbReference type="InterPro" id="IPR024983">
    <property type="entry name" value="CHAT_dom"/>
</dbReference>